<proteinExistence type="predicted"/>
<dbReference type="KEGG" id="pgis:I6I06_17625"/>
<feature type="region of interest" description="Disordered" evidence="1">
    <location>
        <begin position="1"/>
        <end position="35"/>
    </location>
</feature>
<evidence type="ECO:0000313" key="3">
    <source>
        <dbReference type="Proteomes" id="UP000595610"/>
    </source>
</evidence>
<sequence length="74" mass="7999">MRSDHTATELAQSQPPLAPLPPLAMPLDGAGDTGSRKQVGALARVTFCFAWLFGLEPFLTGQPDDRARSPLDRH</sequence>
<protein>
    <submittedName>
        <fullName evidence="2">Uncharacterized protein</fullName>
    </submittedName>
</protein>
<accession>A0A7T4N7Z0</accession>
<dbReference type="AlphaFoldDB" id="A0A7T4N7Z0"/>
<dbReference type="RefSeq" id="WP_042328910.1">
    <property type="nucleotide sequence ID" value="NZ_CP066076.1"/>
</dbReference>
<dbReference type="Proteomes" id="UP000595610">
    <property type="component" value="Chromosome 2"/>
</dbReference>
<keyword evidence="3" id="KW-1185">Reference proteome</keyword>
<evidence type="ECO:0000256" key="1">
    <source>
        <dbReference type="SAM" id="MobiDB-lite"/>
    </source>
</evidence>
<organism evidence="2 3">
    <name type="scientific">Paraburkholderia ginsengisoli</name>
    <dbReference type="NCBI Taxonomy" id="311231"/>
    <lineage>
        <taxon>Bacteria</taxon>
        <taxon>Pseudomonadati</taxon>
        <taxon>Pseudomonadota</taxon>
        <taxon>Betaproteobacteria</taxon>
        <taxon>Burkholderiales</taxon>
        <taxon>Burkholderiaceae</taxon>
        <taxon>Paraburkholderia</taxon>
    </lineage>
</organism>
<gene>
    <name evidence="2" type="ORF">I6I06_17625</name>
</gene>
<name>A0A7T4N7Z0_9BURK</name>
<reference evidence="2 3" key="1">
    <citation type="submission" date="2020-12" db="EMBL/GenBank/DDBJ databases">
        <title>FDA dAtabase for Regulatory Grade micrObial Sequences (FDA-ARGOS): Supporting development and validation of Infectious Disease Dx tests.</title>
        <authorList>
            <person name="Nelson B."/>
            <person name="Plummer A."/>
            <person name="Tallon L."/>
            <person name="Sadzewicz L."/>
            <person name="Zhao X."/>
            <person name="Boylan J."/>
            <person name="Ott S."/>
            <person name="Bowen H."/>
            <person name="Vavikolanu K."/>
            <person name="Mehta A."/>
            <person name="Aluvathingal J."/>
            <person name="Nadendla S."/>
            <person name="Myers T."/>
            <person name="Yan Y."/>
            <person name="Sichtig H."/>
        </authorList>
    </citation>
    <scope>NUCLEOTIDE SEQUENCE [LARGE SCALE GENOMIC DNA]</scope>
    <source>
        <strain evidence="2 3">FDAARGOS_1049</strain>
    </source>
</reference>
<dbReference type="EMBL" id="CP066076">
    <property type="protein sequence ID" value="QQC66824.1"/>
    <property type="molecule type" value="Genomic_DNA"/>
</dbReference>
<evidence type="ECO:0000313" key="2">
    <source>
        <dbReference type="EMBL" id="QQC66824.1"/>
    </source>
</evidence>